<name>A0A8T3AHF9_DENNO</name>
<dbReference type="OrthoDB" id="10417757at2759"/>
<gene>
    <name evidence="2" type="ORF">KFK09_025342</name>
</gene>
<keyword evidence="3" id="KW-1185">Reference proteome</keyword>
<evidence type="ECO:0000256" key="1">
    <source>
        <dbReference type="SAM" id="Phobius"/>
    </source>
</evidence>
<protein>
    <submittedName>
        <fullName evidence="2">Uncharacterized protein</fullName>
    </submittedName>
</protein>
<keyword evidence="1" id="KW-1133">Transmembrane helix</keyword>
<proteinExistence type="predicted"/>
<dbReference type="AlphaFoldDB" id="A0A8T3AHF9"/>
<dbReference type="Proteomes" id="UP000829196">
    <property type="component" value="Unassembled WGS sequence"/>
</dbReference>
<keyword evidence="1" id="KW-0812">Transmembrane</keyword>
<dbReference type="EMBL" id="JAGYWB010000017">
    <property type="protein sequence ID" value="KAI0495192.1"/>
    <property type="molecule type" value="Genomic_DNA"/>
</dbReference>
<sequence length="98" mass="11111">MADPKVDHGFAYNSQGKIDILQSLFFDPDWEIEDTVDNYVDRILFHLVETIDEQRPSGQLQIVGHSPASPPFTFPWIKTVGVLSLLVASFGLLKFSFR</sequence>
<keyword evidence="1" id="KW-0472">Membrane</keyword>
<comment type="caution">
    <text evidence="2">The sequence shown here is derived from an EMBL/GenBank/DDBJ whole genome shotgun (WGS) entry which is preliminary data.</text>
</comment>
<feature type="transmembrane region" description="Helical" evidence="1">
    <location>
        <begin position="76"/>
        <end position="97"/>
    </location>
</feature>
<evidence type="ECO:0000313" key="2">
    <source>
        <dbReference type="EMBL" id="KAI0495192.1"/>
    </source>
</evidence>
<accession>A0A8T3AHF9</accession>
<organism evidence="2 3">
    <name type="scientific">Dendrobium nobile</name>
    <name type="common">Orchid</name>
    <dbReference type="NCBI Taxonomy" id="94219"/>
    <lineage>
        <taxon>Eukaryota</taxon>
        <taxon>Viridiplantae</taxon>
        <taxon>Streptophyta</taxon>
        <taxon>Embryophyta</taxon>
        <taxon>Tracheophyta</taxon>
        <taxon>Spermatophyta</taxon>
        <taxon>Magnoliopsida</taxon>
        <taxon>Liliopsida</taxon>
        <taxon>Asparagales</taxon>
        <taxon>Orchidaceae</taxon>
        <taxon>Epidendroideae</taxon>
        <taxon>Malaxideae</taxon>
        <taxon>Dendrobiinae</taxon>
        <taxon>Dendrobium</taxon>
    </lineage>
</organism>
<evidence type="ECO:0000313" key="3">
    <source>
        <dbReference type="Proteomes" id="UP000829196"/>
    </source>
</evidence>
<reference evidence="2" key="1">
    <citation type="journal article" date="2022" name="Front. Genet.">
        <title>Chromosome-Scale Assembly of the Dendrobium nobile Genome Provides Insights Into the Molecular Mechanism of the Biosynthesis of the Medicinal Active Ingredient of Dendrobium.</title>
        <authorList>
            <person name="Xu Q."/>
            <person name="Niu S.-C."/>
            <person name="Li K.-L."/>
            <person name="Zheng P.-J."/>
            <person name="Zhang X.-J."/>
            <person name="Jia Y."/>
            <person name="Liu Y."/>
            <person name="Niu Y.-X."/>
            <person name="Yu L.-H."/>
            <person name="Chen D.-F."/>
            <person name="Zhang G.-Q."/>
        </authorList>
    </citation>
    <scope>NUCLEOTIDE SEQUENCE</scope>
    <source>
        <tissue evidence="2">Leaf</tissue>
    </source>
</reference>